<sequence>MEAIFGRPLWELVLVRADKMDRAVHEICTAIFSRYDFEPAAMRLFEEVDQDQSGLVDATELEKLISRIPANVALTDTDIEDISSLYRDYTGSKTSLSRQDWPIFIRAVMALIIANAVLIHRMERAEIIIIGFTGDGRTTKEASADKV</sequence>
<dbReference type="InParanoid" id="A0A2R5GZ75"/>
<evidence type="ECO:0000256" key="1">
    <source>
        <dbReference type="ARBA" id="ARBA00022837"/>
    </source>
</evidence>
<evidence type="ECO:0000313" key="4">
    <source>
        <dbReference type="Proteomes" id="UP000241890"/>
    </source>
</evidence>
<name>A0A2R5GZ75_9STRA</name>
<organism evidence="3 4">
    <name type="scientific">Hondaea fermentalgiana</name>
    <dbReference type="NCBI Taxonomy" id="2315210"/>
    <lineage>
        <taxon>Eukaryota</taxon>
        <taxon>Sar</taxon>
        <taxon>Stramenopiles</taxon>
        <taxon>Bigyra</taxon>
        <taxon>Labyrinthulomycetes</taxon>
        <taxon>Thraustochytrida</taxon>
        <taxon>Thraustochytriidae</taxon>
        <taxon>Hondaea</taxon>
    </lineage>
</organism>
<dbReference type="GO" id="GO:0005509">
    <property type="term" value="F:calcium ion binding"/>
    <property type="evidence" value="ECO:0007669"/>
    <property type="project" value="InterPro"/>
</dbReference>
<keyword evidence="1" id="KW-0106">Calcium</keyword>
<evidence type="ECO:0000259" key="2">
    <source>
        <dbReference type="PROSITE" id="PS50222"/>
    </source>
</evidence>
<gene>
    <name evidence="3" type="ORF">FCC1311_102762</name>
</gene>
<accession>A0A2R5GZ75</accession>
<reference evidence="3 4" key="1">
    <citation type="submission" date="2017-12" db="EMBL/GenBank/DDBJ databases">
        <title>Sequencing, de novo assembly and annotation of complete genome of a new Thraustochytrid species, strain FCC1311.</title>
        <authorList>
            <person name="Sedici K."/>
            <person name="Godart F."/>
            <person name="Aiese Cigliano R."/>
            <person name="Sanseverino W."/>
            <person name="Barakat M."/>
            <person name="Ortet P."/>
            <person name="Marechal E."/>
            <person name="Cagnac O."/>
            <person name="Amato A."/>
        </authorList>
    </citation>
    <scope>NUCLEOTIDE SEQUENCE [LARGE SCALE GENOMIC DNA]</scope>
</reference>
<dbReference type="PROSITE" id="PS00018">
    <property type="entry name" value="EF_HAND_1"/>
    <property type="match status" value="1"/>
</dbReference>
<dbReference type="InterPro" id="IPR011992">
    <property type="entry name" value="EF-hand-dom_pair"/>
</dbReference>
<comment type="caution">
    <text evidence="3">The sequence shown here is derived from an EMBL/GenBank/DDBJ whole genome shotgun (WGS) entry which is preliminary data.</text>
</comment>
<dbReference type="InterPro" id="IPR002048">
    <property type="entry name" value="EF_hand_dom"/>
</dbReference>
<proteinExistence type="predicted"/>
<dbReference type="AlphaFoldDB" id="A0A2R5GZ75"/>
<dbReference type="PROSITE" id="PS50222">
    <property type="entry name" value="EF_HAND_2"/>
    <property type="match status" value="1"/>
</dbReference>
<evidence type="ECO:0000313" key="3">
    <source>
        <dbReference type="EMBL" id="GBG34053.1"/>
    </source>
</evidence>
<dbReference type="SUPFAM" id="SSF47473">
    <property type="entry name" value="EF-hand"/>
    <property type="match status" value="1"/>
</dbReference>
<feature type="domain" description="EF-hand" evidence="2">
    <location>
        <begin position="36"/>
        <end position="71"/>
    </location>
</feature>
<dbReference type="EMBL" id="BEYU01000178">
    <property type="protein sequence ID" value="GBG34053.1"/>
    <property type="molecule type" value="Genomic_DNA"/>
</dbReference>
<dbReference type="Proteomes" id="UP000241890">
    <property type="component" value="Unassembled WGS sequence"/>
</dbReference>
<protein>
    <recommendedName>
        <fullName evidence="2">EF-hand domain-containing protein</fullName>
    </recommendedName>
</protein>
<dbReference type="InterPro" id="IPR018247">
    <property type="entry name" value="EF_Hand_1_Ca_BS"/>
</dbReference>
<keyword evidence="4" id="KW-1185">Reference proteome</keyword>